<dbReference type="GO" id="GO:0042254">
    <property type="term" value="P:ribosome biogenesis"/>
    <property type="evidence" value="ECO:0007669"/>
    <property type="project" value="TreeGrafter"/>
</dbReference>
<dbReference type="PANTHER" id="PTHR15682">
    <property type="entry name" value="UNHEALTHY RIBOSOME BIOGENESIS PROTEIN 2 HOMOLOG"/>
    <property type="match status" value="1"/>
</dbReference>
<dbReference type="EMBL" id="CAVMBE010000010">
    <property type="protein sequence ID" value="CAK3890478.1"/>
    <property type="molecule type" value="Genomic_DNA"/>
</dbReference>
<dbReference type="Proteomes" id="UP001296104">
    <property type="component" value="Unassembled WGS sequence"/>
</dbReference>
<reference evidence="2" key="1">
    <citation type="submission" date="2023-11" db="EMBL/GenBank/DDBJ databases">
        <authorList>
            <person name="Alioto T."/>
            <person name="Alioto T."/>
            <person name="Gomez Garrido J."/>
        </authorList>
    </citation>
    <scope>NUCLEOTIDE SEQUENCE</scope>
</reference>
<accession>A0AAI8YUM6</accession>
<dbReference type="InterPro" id="IPR018849">
    <property type="entry name" value="Urb2/Npa2_C"/>
</dbReference>
<dbReference type="PANTHER" id="PTHR15682:SF2">
    <property type="entry name" value="UNHEALTHY RIBOSOME BIOGENESIS PROTEIN 2 HOMOLOG"/>
    <property type="match status" value="1"/>
</dbReference>
<dbReference type="InterPro" id="IPR052609">
    <property type="entry name" value="Ribosome_Biogenesis_Reg"/>
</dbReference>
<dbReference type="Pfam" id="PF10441">
    <property type="entry name" value="Urb2"/>
    <property type="match status" value="1"/>
</dbReference>
<dbReference type="GO" id="GO:0005730">
    <property type="term" value="C:nucleolus"/>
    <property type="evidence" value="ECO:0007669"/>
    <property type="project" value="TreeGrafter"/>
</dbReference>
<keyword evidence="3" id="KW-1185">Reference proteome</keyword>
<evidence type="ECO:0000313" key="2">
    <source>
        <dbReference type="EMBL" id="CAK3890478.1"/>
    </source>
</evidence>
<proteinExistence type="predicted"/>
<feature type="domain" description="Nucleolar 27S pre-rRNA processing Urb2/Npa2 C-terminal" evidence="1">
    <location>
        <begin position="1119"/>
        <end position="1320"/>
    </location>
</feature>
<comment type="caution">
    <text evidence="2">The sequence shown here is derived from an EMBL/GenBank/DDBJ whole genome shotgun (WGS) entry which is preliminary data.</text>
</comment>
<protein>
    <recommendedName>
        <fullName evidence="1">Nucleolar 27S pre-rRNA processing Urb2/Npa2 C-terminal domain-containing protein</fullName>
    </recommendedName>
</protein>
<sequence length="1321" mass="146682">MGGPRVPEQASLERLKALDGLLTTAAQLDEARKLCTHWSRAEMSLRWLLGKLKASPDVRRDSASWDLLCSCLRLLSPQRVASVLAQNGFINALHATCADSDLPFITLRAVAGLVHLLLEIADGNDGAPIKSLLMTDSSIAATICGDWLQKVYDECSGNVQSQSLLSEQPMFYPALRIWDLRKKTDADDELFNANCLVPALQLLTLLQEGRPLSPRKRARAAPNAHIRQDYKRSLESLVANHTVLPARTAFFKKDGLSARKPTGPKVRRTQPALQERLGSLKMAILSSDSKKILSTVHLVLDIALRSKSTPTPRHRISERPWVEEVFSSLRSCFSSQGRTRKNIALSAMAEVLLDNSTLLSPSVLAAIVQEHGLSNGNSELSADWQLIAKVIQVDANIFLDKTLTQSVLEAVASDTMIGKKQAAEADFSPGLLEERIIVPIMKVYARSRNLGSFMHMWHTQLAQLNVMKTQTVWSRLGIPFATVVEGSLLTDEIFALIDDYSSKIISSAFQKDVDGANEAQLSIHADLVLLEALLRGAQSDDLKQRLREKVDLLFESLVRLADGETLGLTRVMPCPFWQTLTQVFQLWLPFWVNGKEPSQVSQRGTSVLSSAMFKQAISQCEASDETSRQASASLAARIFVAVVCDRFQVFDEDGECAGLCQSAIEHLGQQKRDPLPVLLKFPNLIPKLRPDTRKRILSSLLDDRSKQPMTAALQSCLNGECLRDFAQVCVERLKECQSGKSATLRELEPLSALTRLDALLLEPGQHIEIIDAVIALPPIDGDEFGSSQLQHRLSTIIHILEIPRFQGNLLSNVTGFWNLADLFGRDYHEDSLPLLEEVVRSAVGSWLAMQDKKQCREALVEWSKRIKKHIRNSSKDNDFTNQQAHLVIVKASITALEIGAQQELKEELVHRDQKTVELCSRTLMKDAQSLISALAKSSGLNAATTGRLQRLSGVLETLESLPDLYWPSSDPNEEITNFCRSVFDTVLADDFDRALNTGVLVANFQLCCKRARYSGDALTALALRLLQYGLEAVEHHKVLLAYEYALTHATFDWKSSAINSLHEVEIMQSTSALMLLRKSTMALTKEEAESHPEAGVSDLIHKSLQVIVEGHTVHVRRTALQTIAEMVKLKPFLFNQYGTEQTLASIHRLLLQPASGSELYLDICNLLAAMLRQHQSRLQGRSHVVLTVFHGLITCLLERPSKNAVSHANALARLLETFCNPLVRPKRNSSMLVDEARRAQAHAGRYARYILHDYCSAVLTGTLGEGVRDALLQGLWAVIKAMEINNSEGIKSLSAAMNNSERAVLRTLYEDYKRSGKWEGL</sequence>
<organism evidence="2 3">
    <name type="scientific">Lecanosticta acicola</name>
    <dbReference type="NCBI Taxonomy" id="111012"/>
    <lineage>
        <taxon>Eukaryota</taxon>
        <taxon>Fungi</taxon>
        <taxon>Dikarya</taxon>
        <taxon>Ascomycota</taxon>
        <taxon>Pezizomycotina</taxon>
        <taxon>Dothideomycetes</taxon>
        <taxon>Dothideomycetidae</taxon>
        <taxon>Mycosphaerellales</taxon>
        <taxon>Mycosphaerellaceae</taxon>
        <taxon>Lecanosticta</taxon>
    </lineage>
</organism>
<name>A0AAI8YUM6_9PEZI</name>
<gene>
    <name evidence="2" type="ORF">LECACI_7A002297</name>
</gene>
<evidence type="ECO:0000313" key="3">
    <source>
        <dbReference type="Proteomes" id="UP001296104"/>
    </source>
</evidence>
<evidence type="ECO:0000259" key="1">
    <source>
        <dbReference type="Pfam" id="PF10441"/>
    </source>
</evidence>